<sequence length="146" mass="16428">MAAPAPTPPSLPTNHPRPRLGSAPPLPPDNHLRSIAIPDEVYFPTRPIYPVNGIVAEEPRRRHHQFHEPDQVYLEILDPLEIDPLVMKQLYRVVRAGSILAYRRFHPRGPGVIVSIVDISKHNSAKLVGAHHDFTSPTMMPLRMPL</sequence>
<protein>
    <submittedName>
        <fullName evidence="2">Uncharacterized protein</fullName>
    </submittedName>
</protein>
<proteinExistence type="predicted"/>
<dbReference type="Proteomes" id="UP000315295">
    <property type="component" value="Unassembled WGS sequence"/>
</dbReference>
<comment type="caution">
    <text evidence="2">The sequence shown here is derived from an EMBL/GenBank/DDBJ whole genome shotgun (WGS) entry which is preliminary data.</text>
</comment>
<evidence type="ECO:0000256" key="1">
    <source>
        <dbReference type="SAM" id="MobiDB-lite"/>
    </source>
</evidence>
<dbReference type="EMBL" id="VIEB01000650">
    <property type="protein sequence ID" value="TQD84113.1"/>
    <property type="molecule type" value="Genomic_DNA"/>
</dbReference>
<feature type="compositionally biased region" description="Pro residues" evidence="1">
    <location>
        <begin position="1"/>
        <end position="11"/>
    </location>
</feature>
<dbReference type="AlphaFoldDB" id="A0A540LCB5"/>
<keyword evidence="3" id="KW-1185">Reference proteome</keyword>
<gene>
    <name evidence="2" type="ORF">C1H46_030333</name>
</gene>
<accession>A0A540LCB5</accession>
<name>A0A540LCB5_MALBA</name>
<evidence type="ECO:0000313" key="3">
    <source>
        <dbReference type="Proteomes" id="UP000315295"/>
    </source>
</evidence>
<evidence type="ECO:0000313" key="2">
    <source>
        <dbReference type="EMBL" id="TQD84113.1"/>
    </source>
</evidence>
<organism evidence="2 3">
    <name type="scientific">Malus baccata</name>
    <name type="common">Siberian crab apple</name>
    <name type="synonym">Pyrus baccata</name>
    <dbReference type="NCBI Taxonomy" id="106549"/>
    <lineage>
        <taxon>Eukaryota</taxon>
        <taxon>Viridiplantae</taxon>
        <taxon>Streptophyta</taxon>
        <taxon>Embryophyta</taxon>
        <taxon>Tracheophyta</taxon>
        <taxon>Spermatophyta</taxon>
        <taxon>Magnoliopsida</taxon>
        <taxon>eudicotyledons</taxon>
        <taxon>Gunneridae</taxon>
        <taxon>Pentapetalae</taxon>
        <taxon>rosids</taxon>
        <taxon>fabids</taxon>
        <taxon>Rosales</taxon>
        <taxon>Rosaceae</taxon>
        <taxon>Amygdaloideae</taxon>
        <taxon>Maleae</taxon>
        <taxon>Malus</taxon>
    </lineage>
</organism>
<reference evidence="2 3" key="1">
    <citation type="journal article" date="2019" name="G3 (Bethesda)">
        <title>Sequencing of a Wild Apple (Malus baccata) Genome Unravels the Differences Between Cultivated and Wild Apple Species Regarding Disease Resistance and Cold Tolerance.</title>
        <authorList>
            <person name="Chen X."/>
        </authorList>
    </citation>
    <scope>NUCLEOTIDE SEQUENCE [LARGE SCALE GENOMIC DNA]</scope>
    <source>
        <strain evidence="3">cv. Shandingzi</strain>
        <tissue evidence="2">Leaves</tissue>
    </source>
</reference>
<feature type="region of interest" description="Disordered" evidence="1">
    <location>
        <begin position="1"/>
        <end position="29"/>
    </location>
</feature>